<dbReference type="EMBL" id="JAPFFF010000002">
    <property type="protein sequence ID" value="KAK8896963.1"/>
    <property type="molecule type" value="Genomic_DNA"/>
</dbReference>
<name>A0ABR2L0S8_9EUKA</name>
<sequence length="431" mass="51223">MERSEKREELENLNQRIKEEIEKANQLQVEINEKTEKLIDQNVKLIEAKTMRNEALFAPKMPNKIDMSDFPQDYIDHVKEKSDETIKLQNDFEASKDMVDNRINEINHLIEMQLKLMCELTKTNYALYQQELENVSLKKKRSLNQNHFKEYSILIKEAEQIRIKAEMALSTTLQRAENYDLVNGGEIDIKNSILNAKEQIKKIDEKINEGLKLLNKYQNEDFDEKNKFDQNMNNLKTLYSFDSQYNETSKEFQELKQSIQNDKIEFQKLKEIVDQKEKRLSVLLPLTEKLKKSKVLSTQVQQFSTVDQLIQKLSSCEKDIKKMVGKKNDSLSFIVKQNQVLEKRIDARYREYQIMISKYSIEQQVLKKKIEETKNYNYEREYNIIETIKKTEIKVHENVQKNISSTKPRKQNFSTFLLESPNPRRANYSEM</sequence>
<feature type="coiled-coil region" evidence="1">
    <location>
        <begin position="3"/>
        <end position="44"/>
    </location>
</feature>
<evidence type="ECO:0000256" key="1">
    <source>
        <dbReference type="SAM" id="Coils"/>
    </source>
</evidence>
<organism evidence="2 3">
    <name type="scientific">Tritrichomonas musculus</name>
    <dbReference type="NCBI Taxonomy" id="1915356"/>
    <lineage>
        <taxon>Eukaryota</taxon>
        <taxon>Metamonada</taxon>
        <taxon>Parabasalia</taxon>
        <taxon>Tritrichomonadida</taxon>
        <taxon>Tritrichomonadidae</taxon>
        <taxon>Tritrichomonas</taxon>
    </lineage>
</organism>
<evidence type="ECO:0008006" key="4">
    <source>
        <dbReference type="Google" id="ProtNLM"/>
    </source>
</evidence>
<feature type="coiled-coil region" evidence="1">
    <location>
        <begin position="245"/>
        <end position="279"/>
    </location>
</feature>
<reference evidence="2 3" key="1">
    <citation type="submission" date="2024-04" db="EMBL/GenBank/DDBJ databases">
        <title>Tritrichomonas musculus Genome.</title>
        <authorList>
            <person name="Alves-Ferreira E."/>
            <person name="Grigg M."/>
            <person name="Lorenzi H."/>
            <person name="Galac M."/>
        </authorList>
    </citation>
    <scope>NUCLEOTIDE SEQUENCE [LARGE SCALE GENOMIC DNA]</scope>
    <source>
        <strain evidence="2 3">EAF2021</strain>
    </source>
</reference>
<evidence type="ECO:0000313" key="3">
    <source>
        <dbReference type="Proteomes" id="UP001470230"/>
    </source>
</evidence>
<protein>
    <recommendedName>
        <fullName evidence="4">DUF4201 domain-containing protein</fullName>
    </recommendedName>
</protein>
<dbReference type="Proteomes" id="UP001470230">
    <property type="component" value="Unassembled WGS sequence"/>
</dbReference>
<gene>
    <name evidence="2" type="ORF">M9Y10_014891</name>
</gene>
<proteinExistence type="predicted"/>
<comment type="caution">
    <text evidence="2">The sequence shown here is derived from an EMBL/GenBank/DDBJ whole genome shotgun (WGS) entry which is preliminary data.</text>
</comment>
<keyword evidence="1" id="KW-0175">Coiled coil</keyword>
<evidence type="ECO:0000313" key="2">
    <source>
        <dbReference type="EMBL" id="KAK8896963.1"/>
    </source>
</evidence>
<accession>A0ABR2L0S8</accession>
<keyword evidence="3" id="KW-1185">Reference proteome</keyword>